<gene>
    <name evidence="8" type="ORF">AVW16_07080</name>
</gene>
<evidence type="ECO:0000256" key="6">
    <source>
        <dbReference type="ARBA" id="ARBA00023163"/>
    </source>
</evidence>
<evidence type="ECO:0000256" key="2">
    <source>
        <dbReference type="ARBA" id="ARBA00021531"/>
    </source>
</evidence>
<dbReference type="Pfam" id="PF00155">
    <property type="entry name" value="Aminotran_1_2"/>
    <property type="match status" value="1"/>
</dbReference>
<protein>
    <recommendedName>
        <fullName evidence="2">Putative 8-amino-7-oxononanoate synthase</fullName>
    </recommendedName>
</protein>
<dbReference type="STRING" id="1452487.AVW16_07080"/>
<evidence type="ECO:0000256" key="4">
    <source>
        <dbReference type="ARBA" id="ARBA00023015"/>
    </source>
</evidence>
<dbReference type="EMBL" id="LQQU01000010">
    <property type="protein sequence ID" value="KZE34063.1"/>
    <property type="molecule type" value="Genomic_DNA"/>
</dbReference>
<dbReference type="SMART" id="SM00345">
    <property type="entry name" value="HTH_GNTR"/>
    <property type="match status" value="1"/>
</dbReference>
<reference evidence="9" key="1">
    <citation type="submission" date="2016-01" db="EMBL/GenBank/DDBJ databases">
        <title>Draft genome of Chromobacterium sp. F49.</title>
        <authorList>
            <person name="Hong K.W."/>
        </authorList>
    </citation>
    <scope>NUCLEOTIDE SEQUENCE [LARGE SCALE GENOMIC DNA]</scope>
    <source>
        <strain evidence="9">CN10</strain>
    </source>
</reference>
<dbReference type="Gene3D" id="1.10.10.10">
    <property type="entry name" value="Winged helix-like DNA-binding domain superfamily/Winged helix DNA-binding domain"/>
    <property type="match status" value="1"/>
</dbReference>
<keyword evidence="9" id="KW-1185">Reference proteome</keyword>
<dbReference type="Gene3D" id="3.90.1150.10">
    <property type="entry name" value="Aspartate Aminotransferase, domain 1"/>
    <property type="match status" value="1"/>
</dbReference>
<evidence type="ECO:0000256" key="1">
    <source>
        <dbReference type="ARBA" id="ARBA00005384"/>
    </source>
</evidence>
<sequence length="439" mass="46512">MSKFARLVDFFVSAFEHGSYRPGDALPSLRATAQTHAVSLNTVKRAYWELERLGFVAAREREGFTVIAGAAPAREAAPLAGPWGSPFVNPALFDARALGDAAVRAMRDYGRELAEPQPWGHAALRRQLARRYRAEGIALDWDGILITCGAMEALSLAVRAVTLGQASPRLAVLTPAFPGLLGLLAQHGIAALPVPVDEGGRFDADALEALAQGGLSGIAAMPSFQHPTGVSLADDARAALLAVARRHDLAVIEDDSYRQLYFGAAPPRPLVADDADGRVLSCAGFSKTLAPGYRVGWIAPGRWRDTVAALKASTTLASPLPSQLAIAQLLAEGRDEAMLERLRAELSGRVGALQAALRPLLPPDHALSRPAGGYFLWLEWPERIDEAARVAALQADGVFVAAGALCRPPGPGRPAARLNASYYEPAQAAALARLVARTV</sequence>
<dbReference type="Proteomes" id="UP000076625">
    <property type="component" value="Unassembled WGS sequence"/>
</dbReference>
<comment type="caution">
    <text evidence="8">The sequence shown here is derived from an EMBL/GenBank/DDBJ whole genome shotgun (WGS) entry which is preliminary data.</text>
</comment>
<keyword evidence="6" id="KW-0804">Transcription</keyword>
<dbReference type="SUPFAM" id="SSF53383">
    <property type="entry name" value="PLP-dependent transferases"/>
    <property type="match status" value="1"/>
</dbReference>
<dbReference type="PROSITE" id="PS50949">
    <property type="entry name" value="HTH_GNTR"/>
    <property type="match status" value="1"/>
</dbReference>
<dbReference type="CDD" id="cd00609">
    <property type="entry name" value="AAT_like"/>
    <property type="match status" value="1"/>
</dbReference>
<dbReference type="Pfam" id="PF00392">
    <property type="entry name" value="GntR"/>
    <property type="match status" value="1"/>
</dbReference>
<keyword evidence="5" id="KW-0238">DNA-binding</keyword>
<dbReference type="InterPro" id="IPR036388">
    <property type="entry name" value="WH-like_DNA-bd_sf"/>
</dbReference>
<dbReference type="AlphaFoldDB" id="A0A161SCW0"/>
<organism evidence="8 9">
    <name type="scientific">Crenobacter luteus</name>
    <dbReference type="NCBI Taxonomy" id="1452487"/>
    <lineage>
        <taxon>Bacteria</taxon>
        <taxon>Pseudomonadati</taxon>
        <taxon>Pseudomonadota</taxon>
        <taxon>Betaproteobacteria</taxon>
        <taxon>Neisseriales</taxon>
        <taxon>Neisseriaceae</taxon>
        <taxon>Crenobacter</taxon>
    </lineage>
</organism>
<evidence type="ECO:0000313" key="9">
    <source>
        <dbReference type="Proteomes" id="UP000076625"/>
    </source>
</evidence>
<dbReference type="InterPro" id="IPR000524">
    <property type="entry name" value="Tscrpt_reg_HTH_GntR"/>
</dbReference>
<dbReference type="InterPro" id="IPR036390">
    <property type="entry name" value="WH_DNA-bd_sf"/>
</dbReference>
<dbReference type="InterPro" id="IPR015424">
    <property type="entry name" value="PyrdxlP-dep_Trfase"/>
</dbReference>
<evidence type="ECO:0000256" key="3">
    <source>
        <dbReference type="ARBA" id="ARBA00022898"/>
    </source>
</evidence>
<dbReference type="PANTHER" id="PTHR46577">
    <property type="entry name" value="HTH-TYPE TRANSCRIPTIONAL REGULATORY PROTEIN GABR"/>
    <property type="match status" value="1"/>
</dbReference>
<dbReference type="GO" id="GO:0003700">
    <property type="term" value="F:DNA-binding transcription factor activity"/>
    <property type="evidence" value="ECO:0007669"/>
    <property type="project" value="InterPro"/>
</dbReference>
<name>A0A161SCW0_9NEIS</name>
<dbReference type="GO" id="GO:0030170">
    <property type="term" value="F:pyridoxal phosphate binding"/>
    <property type="evidence" value="ECO:0007669"/>
    <property type="project" value="InterPro"/>
</dbReference>
<dbReference type="OrthoDB" id="9803354at2"/>
<dbReference type="GO" id="GO:0003677">
    <property type="term" value="F:DNA binding"/>
    <property type="evidence" value="ECO:0007669"/>
    <property type="project" value="UniProtKB-KW"/>
</dbReference>
<dbReference type="RefSeq" id="WP_066610456.1">
    <property type="nucleotide sequence ID" value="NZ_LQQU01000010.1"/>
</dbReference>
<keyword evidence="4" id="KW-0805">Transcription regulation</keyword>
<dbReference type="PANTHER" id="PTHR46577:SF2">
    <property type="entry name" value="TRANSCRIPTIONAL REGULATORY PROTEIN"/>
    <property type="match status" value="1"/>
</dbReference>
<evidence type="ECO:0000313" key="8">
    <source>
        <dbReference type="EMBL" id="KZE34063.1"/>
    </source>
</evidence>
<dbReference type="InterPro" id="IPR004839">
    <property type="entry name" value="Aminotransferase_I/II_large"/>
</dbReference>
<evidence type="ECO:0000256" key="5">
    <source>
        <dbReference type="ARBA" id="ARBA00023125"/>
    </source>
</evidence>
<proteinExistence type="inferred from homology"/>
<keyword evidence="3" id="KW-0663">Pyridoxal phosphate</keyword>
<dbReference type="Gene3D" id="3.40.640.10">
    <property type="entry name" value="Type I PLP-dependent aspartate aminotransferase-like (Major domain)"/>
    <property type="match status" value="1"/>
</dbReference>
<dbReference type="SUPFAM" id="SSF46785">
    <property type="entry name" value="Winged helix' DNA-binding domain"/>
    <property type="match status" value="1"/>
</dbReference>
<comment type="similarity">
    <text evidence="1">In the C-terminal section; belongs to the class-I pyridoxal-phosphate-dependent aminotransferase family.</text>
</comment>
<dbReference type="InterPro" id="IPR015421">
    <property type="entry name" value="PyrdxlP-dep_Trfase_major"/>
</dbReference>
<evidence type="ECO:0000259" key="7">
    <source>
        <dbReference type="PROSITE" id="PS50949"/>
    </source>
</evidence>
<accession>A0A161SCW0</accession>
<dbReference type="InterPro" id="IPR051446">
    <property type="entry name" value="HTH_trans_reg/aminotransferase"/>
</dbReference>
<feature type="domain" description="HTH gntR-type" evidence="7">
    <location>
        <begin position="1"/>
        <end position="69"/>
    </location>
</feature>
<dbReference type="InterPro" id="IPR015422">
    <property type="entry name" value="PyrdxlP-dep_Trfase_small"/>
</dbReference>